<gene>
    <name evidence="1" type="ORF">L1987_65816</name>
</gene>
<keyword evidence="2" id="KW-1185">Reference proteome</keyword>
<protein>
    <submittedName>
        <fullName evidence="1">Uncharacterized protein</fullName>
    </submittedName>
</protein>
<evidence type="ECO:0000313" key="1">
    <source>
        <dbReference type="EMBL" id="KAI3726019.1"/>
    </source>
</evidence>
<comment type="caution">
    <text evidence="1">The sequence shown here is derived from an EMBL/GenBank/DDBJ whole genome shotgun (WGS) entry which is preliminary data.</text>
</comment>
<organism evidence="1 2">
    <name type="scientific">Smallanthus sonchifolius</name>
    <dbReference type="NCBI Taxonomy" id="185202"/>
    <lineage>
        <taxon>Eukaryota</taxon>
        <taxon>Viridiplantae</taxon>
        <taxon>Streptophyta</taxon>
        <taxon>Embryophyta</taxon>
        <taxon>Tracheophyta</taxon>
        <taxon>Spermatophyta</taxon>
        <taxon>Magnoliopsida</taxon>
        <taxon>eudicotyledons</taxon>
        <taxon>Gunneridae</taxon>
        <taxon>Pentapetalae</taxon>
        <taxon>asterids</taxon>
        <taxon>campanulids</taxon>
        <taxon>Asterales</taxon>
        <taxon>Asteraceae</taxon>
        <taxon>Asteroideae</taxon>
        <taxon>Heliantheae alliance</taxon>
        <taxon>Millerieae</taxon>
        <taxon>Smallanthus</taxon>
    </lineage>
</organism>
<dbReference type="EMBL" id="CM042039">
    <property type="protein sequence ID" value="KAI3726019.1"/>
    <property type="molecule type" value="Genomic_DNA"/>
</dbReference>
<sequence>MQLQGETDDDLGFCLSFDCYFSDSLTASAAVRVISEFKQEYAAQFYEFSDVDEEDFEFSPELSDEEVSGNQIHVEETGDCSSVSIQLQKPYGDDEHEYVNLSSCEVDENECKPSGIFCMFAKKSSCTGSGSHGSRRWKIWNSRRRSNTEEVAGKLKTATTSFHEVFYVKRRAEQRGDKMKSFLPYKQDLLGLFVNINRIRNKKSSF</sequence>
<reference evidence="2" key="1">
    <citation type="journal article" date="2022" name="Mol. Ecol. Resour.">
        <title>The genomes of chicory, endive, great burdock and yacon provide insights into Asteraceae palaeo-polyploidization history and plant inulin production.</title>
        <authorList>
            <person name="Fan W."/>
            <person name="Wang S."/>
            <person name="Wang H."/>
            <person name="Wang A."/>
            <person name="Jiang F."/>
            <person name="Liu H."/>
            <person name="Zhao H."/>
            <person name="Xu D."/>
            <person name="Zhang Y."/>
        </authorList>
    </citation>
    <scope>NUCLEOTIDE SEQUENCE [LARGE SCALE GENOMIC DNA]</scope>
    <source>
        <strain evidence="2">cv. Yunnan</strain>
    </source>
</reference>
<reference evidence="1 2" key="2">
    <citation type="journal article" date="2022" name="Mol. Ecol. Resour.">
        <title>The genomes of chicory, endive, great burdock and yacon provide insights into Asteraceae paleo-polyploidization history and plant inulin production.</title>
        <authorList>
            <person name="Fan W."/>
            <person name="Wang S."/>
            <person name="Wang H."/>
            <person name="Wang A."/>
            <person name="Jiang F."/>
            <person name="Liu H."/>
            <person name="Zhao H."/>
            <person name="Xu D."/>
            <person name="Zhang Y."/>
        </authorList>
    </citation>
    <scope>NUCLEOTIDE SEQUENCE [LARGE SCALE GENOMIC DNA]</scope>
    <source>
        <strain evidence="2">cv. Yunnan</strain>
        <tissue evidence="1">Leaves</tissue>
    </source>
</reference>
<dbReference type="Proteomes" id="UP001056120">
    <property type="component" value="Linkage Group LG22"/>
</dbReference>
<accession>A0ACB9BVE1</accession>
<evidence type="ECO:0000313" key="2">
    <source>
        <dbReference type="Proteomes" id="UP001056120"/>
    </source>
</evidence>
<name>A0ACB9BVE1_9ASTR</name>
<proteinExistence type="predicted"/>